<protein>
    <recommendedName>
        <fullName evidence="2">N-acetyltransferase domain-containing protein</fullName>
    </recommendedName>
</protein>
<dbReference type="InterPro" id="IPR050769">
    <property type="entry name" value="NAT_camello-type"/>
</dbReference>
<dbReference type="InterPro" id="IPR000182">
    <property type="entry name" value="GNAT_dom"/>
</dbReference>
<organism evidence="3 4">
    <name type="scientific">Usitatibacter rugosus</name>
    <dbReference type="NCBI Taxonomy" id="2732067"/>
    <lineage>
        <taxon>Bacteria</taxon>
        <taxon>Pseudomonadati</taxon>
        <taxon>Pseudomonadota</taxon>
        <taxon>Betaproteobacteria</taxon>
        <taxon>Nitrosomonadales</taxon>
        <taxon>Usitatibacteraceae</taxon>
        <taxon>Usitatibacter</taxon>
    </lineage>
</organism>
<dbReference type="SUPFAM" id="SSF53850">
    <property type="entry name" value="Periplasmic binding protein-like II"/>
    <property type="match status" value="1"/>
</dbReference>
<keyword evidence="4" id="KW-1185">Reference proteome</keyword>
<keyword evidence="1" id="KW-0808">Transferase</keyword>
<dbReference type="PANTHER" id="PTHR13947:SF37">
    <property type="entry name" value="LD18367P"/>
    <property type="match status" value="1"/>
</dbReference>
<dbReference type="AlphaFoldDB" id="A0A6M4GQD9"/>
<dbReference type="KEGG" id="uru:DSM104443_00485"/>
<evidence type="ECO:0000313" key="3">
    <source>
        <dbReference type="EMBL" id="QJR09441.1"/>
    </source>
</evidence>
<name>A0A6M4GQD9_9PROT</name>
<dbReference type="RefSeq" id="WP_171089145.1">
    <property type="nucleotide sequence ID" value="NZ_CP053069.1"/>
</dbReference>
<dbReference type="Proteomes" id="UP000501534">
    <property type="component" value="Chromosome"/>
</dbReference>
<evidence type="ECO:0000259" key="2">
    <source>
        <dbReference type="PROSITE" id="PS51186"/>
    </source>
</evidence>
<dbReference type="SUPFAM" id="SSF55729">
    <property type="entry name" value="Acyl-CoA N-acyltransferases (Nat)"/>
    <property type="match status" value="1"/>
</dbReference>
<reference evidence="3 4" key="1">
    <citation type="submission" date="2020-04" db="EMBL/GenBank/DDBJ databases">
        <title>Usitatibacter rugosus gen. nov., sp. nov. and Usitatibacter palustris sp. nov., novel members of Usitatibacteraceae fam. nov. within the order Nitrosomonadales isolated from soil.</title>
        <authorList>
            <person name="Huber K.J."/>
            <person name="Neumann-Schaal M."/>
            <person name="Geppert A."/>
            <person name="Luckner M."/>
            <person name="Wanner G."/>
            <person name="Overmann J."/>
        </authorList>
    </citation>
    <scope>NUCLEOTIDE SEQUENCE [LARGE SCALE GENOMIC DNA]</scope>
    <source>
        <strain evidence="3 4">0125_3</strain>
    </source>
</reference>
<dbReference type="Pfam" id="PF13531">
    <property type="entry name" value="SBP_bac_11"/>
    <property type="match status" value="1"/>
</dbReference>
<dbReference type="Gene3D" id="3.40.190.10">
    <property type="entry name" value="Periplasmic binding protein-like II"/>
    <property type="match status" value="2"/>
</dbReference>
<sequence>MTRLQFLSGGAANGIVSRVATGAGLEVAGSFGPVGAMRDKFLAGEACDLVILTHAQIAELTALARVDLLAVSDLGTVQTSVAVRTDAPPVDVSTPEGLRSALLAADAIHFPDPQKATAGIHFAKVLDALGIAGDVASRLHTHPGGLPAMAAVAASSGRPIGVTQATEIVVTPGVRLVASLPSPHGLATVYTAAVSAAAPNASAARAFLARLADSSTLRSEMGFEGAIVRRATRADERAVRELVFSILEHEYAIPPDPAKTDLDLFDLEAHYFARGGMFDVVVDPSGRITGCCGSYATSDEAIELRKMYVHRDLRGQGIGRRLLDRAIAFARGRGSKRVELETASVLKEAIAMYEKAGFVRQAQAPHVERCDRAYAMALS</sequence>
<dbReference type="CDD" id="cd04301">
    <property type="entry name" value="NAT_SF"/>
    <property type="match status" value="1"/>
</dbReference>
<dbReference type="EMBL" id="CP053069">
    <property type="protein sequence ID" value="QJR09441.1"/>
    <property type="molecule type" value="Genomic_DNA"/>
</dbReference>
<dbReference type="Gene3D" id="3.40.630.30">
    <property type="match status" value="1"/>
</dbReference>
<evidence type="ECO:0000256" key="1">
    <source>
        <dbReference type="ARBA" id="ARBA00022679"/>
    </source>
</evidence>
<accession>A0A6M4GQD9</accession>
<dbReference type="Pfam" id="PF00583">
    <property type="entry name" value="Acetyltransf_1"/>
    <property type="match status" value="1"/>
</dbReference>
<feature type="domain" description="N-acetyltransferase" evidence="2">
    <location>
        <begin position="226"/>
        <end position="379"/>
    </location>
</feature>
<dbReference type="InterPro" id="IPR016181">
    <property type="entry name" value="Acyl_CoA_acyltransferase"/>
</dbReference>
<dbReference type="PROSITE" id="PS51186">
    <property type="entry name" value="GNAT"/>
    <property type="match status" value="1"/>
</dbReference>
<proteinExistence type="predicted"/>
<dbReference type="GO" id="GO:0008080">
    <property type="term" value="F:N-acetyltransferase activity"/>
    <property type="evidence" value="ECO:0007669"/>
    <property type="project" value="InterPro"/>
</dbReference>
<dbReference type="PANTHER" id="PTHR13947">
    <property type="entry name" value="GNAT FAMILY N-ACETYLTRANSFERASE"/>
    <property type="match status" value="1"/>
</dbReference>
<gene>
    <name evidence="3" type="ORF">DSM104443_00485</name>
</gene>
<evidence type="ECO:0000313" key="4">
    <source>
        <dbReference type="Proteomes" id="UP000501534"/>
    </source>
</evidence>